<evidence type="ECO:0000313" key="1">
    <source>
        <dbReference type="EMBL" id="GBN55410.1"/>
    </source>
</evidence>
<organism evidence="1 2">
    <name type="scientific">Araneus ventricosus</name>
    <name type="common">Orbweaver spider</name>
    <name type="synonym">Epeira ventricosa</name>
    <dbReference type="NCBI Taxonomy" id="182803"/>
    <lineage>
        <taxon>Eukaryota</taxon>
        <taxon>Metazoa</taxon>
        <taxon>Ecdysozoa</taxon>
        <taxon>Arthropoda</taxon>
        <taxon>Chelicerata</taxon>
        <taxon>Arachnida</taxon>
        <taxon>Araneae</taxon>
        <taxon>Araneomorphae</taxon>
        <taxon>Entelegynae</taxon>
        <taxon>Araneoidea</taxon>
        <taxon>Araneidae</taxon>
        <taxon>Araneus</taxon>
    </lineage>
</organism>
<protein>
    <submittedName>
        <fullName evidence="1">Uncharacterized protein</fullName>
    </submittedName>
</protein>
<dbReference type="Proteomes" id="UP000499080">
    <property type="component" value="Unassembled WGS sequence"/>
</dbReference>
<evidence type="ECO:0000313" key="2">
    <source>
        <dbReference type="Proteomes" id="UP000499080"/>
    </source>
</evidence>
<sequence length="105" mass="11901">MWNSIIAIDIDTLIPARRKGVDGFSVETPGLLTDPVFHGVLHFLVTGEPLIFQKLFLRAEDMGVTRGDIGAVRRMLQDLPSKFFKKLEGLLGHMWPSVVLEKHYR</sequence>
<reference evidence="1 2" key="1">
    <citation type="journal article" date="2019" name="Sci. Rep.">
        <title>Orb-weaving spider Araneus ventricosus genome elucidates the spidroin gene catalogue.</title>
        <authorList>
            <person name="Kono N."/>
            <person name="Nakamura H."/>
            <person name="Ohtoshi R."/>
            <person name="Moran D.A.P."/>
            <person name="Shinohara A."/>
            <person name="Yoshida Y."/>
            <person name="Fujiwara M."/>
            <person name="Mori M."/>
            <person name="Tomita M."/>
            <person name="Arakawa K."/>
        </authorList>
    </citation>
    <scope>NUCLEOTIDE SEQUENCE [LARGE SCALE GENOMIC DNA]</scope>
</reference>
<dbReference type="AlphaFoldDB" id="A0A4Y2PXV1"/>
<gene>
    <name evidence="1" type="ORF">AVEN_141920_1</name>
</gene>
<accession>A0A4Y2PXV1</accession>
<dbReference type="EMBL" id="BGPR01012282">
    <property type="protein sequence ID" value="GBN55410.1"/>
    <property type="molecule type" value="Genomic_DNA"/>
</dbReference>
<comment type="caution">
    <text evidence="1">The sequence shown here is derived from an EMBL/GenBank/DDBJ whole genome shotgun (WGS) entry which is preliminary data.</text>
</comment>
<keyword evidence="2" id="KW-1185">Reference proteome</keyword>
<proteinExistence type="predicted"/>
<name>A0A4Y2PXV1_ARAVE</name>